<accession>A0AAV5DND9</accession>
<protein>
    <submittedName>
        <fullName evidence="1">Uncharacterized protein</fullName>
    </submittedName>
</protein>
<evidence type="ECO:0000313" key="1">
    <source>
        <dbReference type="EMBL" id="GJN11741.1"/>
    </source>
</evidence>
<evidence type="ECO:0000313" key="2">
    <source>
        <dbReference type="Proteomes" id="UP001054889"/>
    </source>
</evidence>
<dbReference type="PANTHER" id="PTHR33165:SF53">
    <property type="entry name" value="OS04G0486300 PROTEIN"/>
    <property type="match status" value="1"/>
</dbReference>
<organism evidence="1 2">
    <name type="scientific">Eleusine coracana subsp. coracana</name>
    <dbReference type="NCBI Taxonomy" id="191504"/>
    <lineage>
        <taxon>Eukaryota</taxon>
        <taxon>Viridiplantae</taxon>
        <taxon>Streptophyta</taxon>
        <taxon>Embryophyta</taxon>
        <taxon>Tracheophyta</taxon>
        <taxon>Spermatophyta</taxon>
        <taxon>Magnoliopsida</taxon>
        <taxon>Liliopsida</taxon>
        <taxon>Poales</taxon>
        <taxon>Poaceae</taxon>
        <taxon>PACMAD clade</taxon>
        <taxon>Chloridoideae</taxon>
        <taxon>Cynodonteae</taxon>
        <taxon>Eleusininae</taxon>
        <taxon>Eleusine</taxon>
    </lineage>
</organism>
<proteinExistence type="predicted"/>
<gene>
    <name evidence="1" type="primary">ga29955</name>
    <name evidence="1" type="ORF">PR202_ga29955</name>
</gene>
<dbReference type="AlphaFoldDB" id="A0AAV5DND9"/>
<reference evidence="1" key="1">
    <citation type="journal article" date="2018" name="DNA Res.">
        <title>Multiple hybrid de novo genome assembly of finger millet, an orphan allotetraploid crop.</title>
        <authorList>
            <person name="Hatakeyama M."/>
            <person name="Aluri S."/>
            <person name="Balachadran M.T."/>
            <person name="Sivarajan S.R."/>
            <person name="Patrignani A."/>
            <person name="Gruter S."/>
            <person name="Poveda L."/>
            <person name="Shimizu-Inatsugi R."/>
            <person name="Baeten J."/>
            <person name="Francoijs K.J."/>
            <person name="Nataraja K.N."/>
            <person name="Reddy Y.A.N."/>
            <person name="Phadnis S."/>
            <person name="Ravikumar R.L."/>
            <person name="Schlapbach R."/>
            <person name="Sreeman S.M."/>
            <person name="Shimizu K.K."/>
        </authorList>
    </citation>
    <scope>NUCLEOTIDE SEQUENCE</scope>
</reference>
<sequence>MMLPEGYRLYPGHTRLRGRVPFFNLRMGALARLNAPIFKDHFAMDSVHGLLLLQRDNDMAVRLFHPFTHDIIKLPSLTTLRSQLTALFNPIERALMTEIEFLQIMRQLYQIQVHRLADLIL</sequence>
<dbReference type="PANTHER" id="PTHR33165">
    <property type="entry name" value="F-BOX DOMAIN CONTAINING PROTEIN-LIKE-RELATED"/>
    <property type="match status" value="1"/>
</dbReference>
<name>A0AAV5DND9_ELECO</name>
<dbReference type="EMBL" id="BQKI01000019">
    <property type="protein sequence ID" value="GJN11741.1"/>
    <property type="molecule type" value="Genomic_DNA"/>
</dbReference>
<reference evidence="1" key="2">
    <citation type="submission" date="2021-12" db="EMBL/GenBank/DDBJ databases">
        <title>Resequencing data analysis of finger millet.</title>
        <authorList>
            <person name="Hatakeyama M."/>
            <person name="Aluri S."/>
            <person name="Balachadran M.T."/>
            <person name="Sivarajan S.R."/>
            <person name="Poveda L."/>
            <person name="Shimizu-Inatsugi R."/>
            <person name="Schlapbach R."/>
            <person name="Sreeman S.M."/>
            <person name="Shimizu K.K."/>
        </authorList>
    </citation>
    <scope>NUCLEOTIDE SEQUENCE</scope>
</reference>
<dbReference type="Proteomes" id="UP001054889">
    <property type="component" value="Unassembled WGS sequence"/>
</dbReference>
<keyword evidence="2" id="KW-1185">Reference proteome</keyword>
<comment type="caution">
    <text evidence="1">The sequence shown here is derived from an EMBL/GenBank/DDBJ whole genome shotgun (WGS) entry which is preliminary data.</text>
</comment>